<comment type="catalytic activity">
    <reaction evidence="5">
        <text>L-quinate + NAD(+) = 3-dehydroquinate + NADH + H(+)</text>
        <dbReference type="Rhea" id="RHEA:22364"/>
        <dbReference type="ChEBI" id="CHEBI:15378"/>
        <dbReference type="ChEBI" id="CHEBI:29751"/>
        <dbReference type="ChEBI" id="CHEBI:32364"/>
        <dbReference type="ChEBI" id="CHEBI:57540"/>
        <dbReference type="ChEBI" id="CHEBI:57945"/>
        <dbReference type="EC" id="1.1.1.24"/>
    </reaction>
</comment>
<evidence type="ECO:0000256" key="6">
    <source>
        <dbReference type="ARBA" id="ARBA00052329"/>
    </source>
</evidence>
<feature type="binding site" evidence="8">
    <location>
        <begin position="137"/>
        <end position="141"/>
    </location>
    <ligand>
        <name>NADP(+)</name>
        <dbReference type="ChEBI" id="CHEBI:58349"/>
    </ligand>
</feature>
<organism evidence="12">
    <name type="scientific">Sinomonas puerhi</name>
    <dbReference type="NCBI Taxonomy" id="3238584"/>
    <lineage>
        <taxon>Bacteria</taxon>
        <taxon>Bacillati</taxon>
        <taxon>Actinomycetota</taxon>
        <taxon>Actinomycetes</taxon>
        <taxon>Micrococcales</taxon>
        <taxon>Micrococcaceae</taxon>
        <taxon>Sinomonas</taxon>
    </lineage>
</organism>
<sequence>MSQTTESFLIGLIGDGVMPSLTPPMHEREGAAHGLLYLYRPIDIAVLGLAPESVGDLVRAARHLGYNGLNITHPCKQLVIEHLDEVDDDAARLGAVNTVVIRPDGRTVGHNTDWSGFLSAFRSGLPDAALGRVVQLGAGGAGSAVAYALLTAGVQHLVIVDVDRSRAEARVAELAGLFPEASVEAGTTAELASLLPAADGVVHCTPVGMAAHPGTPFDTSLLEPRHWVADIVYRPIETQLVRDARAAGCRVLDGGRMAVGQAVDAFRIFTGLEPDAERMRAHFLGLVEAEDEAESEAKNEAVREAKNEAARESVRVAGAA</sequence>
<comment type="catalytic activity">
    <reaction evidence="8">
        <text>shikimate + NADP(+) = 3-dehydroshikimate + NADPH + H(+)</text>
        <dbReference type="Rhea" id="RHEA:17737"/>
        <dbReference type="ChEBI" id="CHEBI:15378"/>
        <dbReference type="ChEBI" id="CHEBI:16630"/>
        <dbReference type="ChEBI" id="CHEBI:36208"/>
        <dbReference type="ChEBI" id="CHEBI:57783"/>
        <dbReference type="ChEBI" id="CHEBI:58349"/>
        <dbReference type="EC" id="1.1.1.25"/>
    </reaction>
</comment>
<dbReference type="InterPro" id="IPR046346">
    <property type="entry name" value="Aminoacid_DH-like_N_sf"/>
</dbReference>
<comment type="pathway">
    <text evidence="7">Aromatic compound metabolism; 3,4-dihydroxybenzoate biosynthesis; 3-dehydroquinate from D-quinate (NAD(+) route).</text>
</comment>
<comment type="catalytic activity">
    <reaction evidence="6">
        <text>shikimate + NAD(+) = 3-dehydroshikimate + NADH + H(+)</text>
        <dbReference type="Rhea" id="RHEA:17741"/>
        <dbReference type="ChEBI" id="CHEBI:15378"/>
        <dbReference type="ChEBI" id="CHEBI:16630"/>
        <dbReference type="ChEBI" id="CHEBI:36208"/>
        <dbReference type="ChEBI" id="CHEBI:57540"/>
        <dbReference type="ChEBI" id="CHEBI:57945"/>
    </reaction>
</comment>
<dbReference type="PANTHER" id="PTHR21089:SF1">
    <property type="entry name" value="BIFUNCTIONAL 3-DEHYDROQUINATE DEHYDRATASE_SHIKIMATE DEHYDROGENASE, CHLOROPLASTIC"/>
    <property type="match status" value="1"/>
</dbReference>
<reference evidence="12" key="1">
    <citation type="submission" date="2024-07" db="EMBL/GenBank/DDBJ databases">
        <authorList>
            <person name="fu j."/>
        </authorList>
    </citation>
    <scope>NUCLEOTIDE SEQUENCE</scope>
    <source>
        <strain evidence="12">P10A9</strain>
    </source>
</reference>
<comment type="subunit">
    <text evidence="8">Homodimer.</text>
</comment>
<keyword evidence="4 8" id="KW-0057">Aromatic amino acid biosynthesis</keyword>
<dbReference type="InterPro" id="IPR013708">
    <property type="entry name" value="Shikimate_DH-bd_N"/>
</dbReference>
<evidence type="ECO:0000256" key="7">
    <source>
        <dbReference type="ARBA" id="ARBA00060613"/>
    </source>
</evidence>
<feature type="binding site" evidence="8">
    <location>
        <position position="113"/>
    </location>
    <ligand>
        <name>shikimate</name>
        <dbReference type="ChEBI" id="CHEBI:36208"/>
    </ligand>
</feature>
<feature type="binding site" evidence="8">
    <location>
        <begin position="20"/>
        <end position="22"/>
    </location>
    <ligand>
        <name>shikimate</name>
        <dbReference type="ChEBI" id="CHEBI:36208"/>
    </ligand>
</feature>
<dbReference type="GO" id="GO:0019632">
    <property type="term" value="P:shikimate metabolic process"/>
    <property type="evidence" value="ECO:0007669"/>
    <property type="project" value="UniProtKB-ARBA"/>
</dbReference>
<dbReference type="SUPFAM" id="SSF53223">
    <property type="entry name" value="Aminoacid dehydrogenase-like, N-terminal domain"/>
    <property type="match status" value="1"/>
</dbReference>
<evidence type="ECO:0000256" key="8">
    <source>
        <dbReference type="HAMAP-Rule" id="MF_00222"/>
    </source>
</evidence>
<dbReference type="InterPro" id="IPR022893">
    <property type="entry name" value="Shikimate_DH_fam"/>
</dbReference>
<feature type="binding site" evidence="8">
    <location>
        <position position="231"/>
    </location>
    <ligand>
        <name>NADP(+)</name>
        <dbReference type="ChEBI" id="CHEBI:58349"/>
    </ligand>
</feature>
<dbReference type="GO" id="GO:0009073">
    <property type="term" value="P:aromatic amino acid family biosynthetic process"/>
    <property type="evidence" value="ECO:0007669"/>
    <property type="project" value="UniProtKB-KW"/>
</dbReference>
<dbReference type="FunFam" id="3.40.50.720:FF:000086">
    <property type="entry name" value="Quinate/shikimate dehydrogenase"/>
    <property type="match status" value="1"/>
</dbReference>
<evidence type="ECO:0000259" key="10">
    <source>
        <dbReference type="Pfam" id="PF08501"/>
    </source>
</evidence>
<comment type="function">
    <text evidence="8">Involved in the biosynthesis of the chorismate, which leads to the biosynthesis of aromatic amino acids. Catalyzes the reversible NADPH linked reduction of 3-dehydroshikimate (DHSA) to yield shikimate (SA).</text>
</comment>
<dbReference type="InterPro" id="IPR041121">
    <property type="entry name" value="SDH_C"/>
</dbReference>
<comment type="similarity">
    <text evidence="8">Belongs to the shikimate dehydrogenase family.</text>
</comment>
<feature type="binding site" evidence="8">
    <location>
        <position position="97"/>
    </location>
    <ligand>
        <name>shikimate</name>
        <dbReference type="ChEBI" id="CHEBI:36208"/>
    </ligand>
</feature>
<feature type="region of interest" description="Disordered" evidence="9">
    <location>
        <begin position="294"/>
        <end position="320"/>
    </location>
</feature>
<dbReference type="AlphaFoldDB" id="A0AB39L2F1"/>
<comment type="caution">
    <text evidence="8">Lacks conserved residue(s) required for the propagation of feature annotation.</text>
</comment>
<dbReference type="EMBL" id="CP163302">
    <property type="protein sequence ID" value="XDP45331.1"/>
    <property type="molecule type" value="Genomic_DNA"/>
</dbReference>
<dbReference type="SUPFAM" id="SSF51735">
    <property type="entry name" value="NAD(P)-binding Rossmann-fold domains"/>
    <property type="match status" value="1"/>
</dbReference>
<evidence type="ECO:0000256" key="3">
    <source>
        <dbReference type="ARBA" id="ARBA00023002"/>
    </source>
</evidence>
<comment type="pathway">
    <text evidence="1 8">Metabolic intermediate biosynthesis; chorismate biosynthesis; chorismate from D-erythrose 4-phosphate and phosphoenolpyruvate: step 4/7.</text>
</comment>
<dbReference type="KEGG" id="spue:AB5L97_19040"/>
<dbReference type="CDD" id="cd01065">
    <property type="entry name" value="NAD_bind_Shikimate_DH"/>
    <property type="match status" value="1"/>
</dbReference>
<keyword evidence="3 8" id="KW-0560">Oxidoreductase</keyword>
<dbReference type="NCBIfam" id="NF009201">
    <property type="entry name" value="PRK12549.1"/>
    <property type="match status" value="1"/>
</dbReference>
<proteinExistence type="inferred from homology"/>
<dbReference type="GO" id="GO:0030266">
    <property type="term" value="F:quinate 3-dehydrogenase (NAD+) activity"/>
    <property type="evidence" value="ECO:0007669"/>
    <property type="project" value="UniProtKB-EC"/>
</dbReference>
<accession>A0AB39L2F1</accession>
<dbReference type="GO" id="GO:0005829">
    <property type="term" value="C:cytosol"/>
    <property type="evidence" value="ECO:0007669"/>
    <property type="project" value="TreeGrafter"/>
</dbReference>
<evidence type="ECO:0000313" key="12">
    <source>
        <dbReference type="EMBL" id="XDP45331.1"/>
    </source>
</evidence>
<feature type="binding site" evidence="8">
    <location>
        <position position="72"/>
    </location>
    <ligand>
        <name>shikimate</name>
        <dbReference type="ChEBI" id="CHEBI:36208"/>
    </ligand>
</feature>
<feature type="compositionally biased region" description="Basic and acidic residues" evidence="9">
    <location>
        <begin position="295"/>
        <end position="314"/>
    </location>
</feature>
<evidence type="ECO:0000256" key="4">
    <source>
        <dbReference type="ARBA" id="ARBA00023141"/>
    </source>
</evidence>
<name>A0AB39L2F1_9MICC</name>
<dbReference type="GO" id="GO:0008652">
    <property type="term" value="P:amino acid biosynthetic process"/>
    <property type="evidence" value="ECO:0007669"/>
    <property type="project" value="UniProtKB-KW"/>
</dbReference>
<evidence type="ECO:0000259" key="11">
    <source>
        <dbReference type="Pfam" id="PF18317"/>
    </source>
</evidence>
<gene>
    <name evidence="8" type="primary">aroE</name>
    <name evidence="12" type="ORF">AB5L97_19040</name>
</gene>
<keyword evidence="8" id="KW-0521">NADP</keyword>
<dbReference type="GO" id="GO:0050661">
    <property type="term" value="F:NADP binding"/>
    <property type="evidence" value="ECO:0007669"/>
    <property type="project" value="TreeGrafter"/>
</dbReference>
<dbReference type="Gene3D" id="3.40.50.720">
    <property type="entry name" value="NAD(P)-binding Rossmann-like Domain"/>
    <property type="match status" value="1"/>
</dbReference>
<dbReference type="PANTHER" id="PTHR21089">
    <property type="entry name" value="SHIKIMATE DEHYDROGENASE"/>
    <property type="match status" value="1"/>
</dbReference>
<protein>
    <recommendedName>
        <fullName evidence="8">Shikimate dehydrogenase (NADP(+))</fullName>
        <shortName evidence="8">SDH</shortName>
        <ecNumber evidence="8">1.1.1.25</ecNumber>
    </recommendedName>
</protein>
<feature type="domain" description="Shikimate dehydrogenase substrate binding N-terminal" evidence="10">
    <location>
        <begin position="12"/>
        <end position="99"/>
    </location>
</feature>
<dbReference type="InterPro" id="IPR036291">
    <property type="entry name" value="NAD(P)-bd_dom_sf"/>
</dbReference>
<dbReference type="Pfam" id="PF08501">
    <property type="entry name" value="Shikimate_dh_N"/>
    <property type="match status" value="1"/>
</dbReference>
<keyword evidence="2 8" id="KW-0028">Amino-acid biosynthesis</keyword>
<evidence type="ECO:0000256" key="2">
    <source>
        <dbReference type="ARBA" id="ARBA00022605"/>
    </source>
</evidence>
<evidence type="ECO:0000256" key="9">
    <source>
        <dbReference type="SAM" id="MobiDB-lite"/>
    </source>
</evidence>
<dbReference type="EC" id="1.1.1.25" evidence="8"/>
<evidence type="ECO:0000256" key="5">
    <source>
        <dbReference type="ARBA" id="ARBA00051639"/>
    </source>
</evidence>
<feature type="domain" description="SDH C-terminal" evidence="11">
    <location>
        <begin position="257"/>
        <end position="281"/>
    </location>
</feature>
<feature type="binding site" evidence="8">
    <location>
        <position position="233"/>
    </location>
    <ligand>
        <name>shikimate</name>
        <dbReference type="ChEBI" id="CHEBI:36208"/>
    </ligand>
</feature>
<dbReference type="RefSeq" id="WP_369045880.1">
    <property type="nucleotide sequence ID" value="NZ_CP163302.1"/>
</dbReference>
<feature type="binding site" evidence="8">
    <location>
        <position position="254"/>
    </location>
    <ligand>
        <name>NADP(+)</name>
        <dbReference type="ChEBI" id="CHEBI:58349"/>
    </ligand>
</feature>
<evidence type="ECO:0000256" key="1">
    <source>
        <dbReference type="ARBA" id="ARBA00004871"/>
    </source>
</evidence>
<dbReference type="GO" id="GO:0004764">
    <property type="term" value="F:shikimate 3-dehydrogenase (NADP+) activity"/>
    <property type="evidence" value="ECO:0007669"/>
    <property type="project" value="UniProtKB-UniRule"/>
</dbReference>
<dbReference type="GO" id="GO:0009423">
    <property type="term" value="P:chorismate biosynthetic process"/>
    <property type="evidence" value="ECO:0007669"/>
    <property type="project" value="UniProtKB-UniRule"/>
</dbReference>
<dbReference type="HAMAP" id="MF_00222">
    <property type="entry name" value="Shikimate_DH_AroE"/>
    <property type="match status" value="1"/>
</dbReference>
<feature type="binding site" evidence="8">
    <location>
        <position position="88"/>
    </location>
    <ligand>
        <name>NADP(+)</name>
        <dbReference type="ChEBI" id="CHEBI:58349"/>
    </ligand>
</feature>
<feature type="binding site" evidence="8">
    <location>
        <position position="261"/>
    </location>
    <ligand>
        <name>shikimate</name>
        <dbReference type="ChEBI" id="CHEBI:36208"/>
    </ligand>
</feature>
<dbReference type="Pfam" id="PF18317">
    <property type="entry name" value="SDH_C"/>
    <property type="match status" value="1"/>
</dbReference>
<dbReference type="Gene3D" id="3.40.50.10860">
    <property type="entry name" value="Leucine Dehydrogenase, chain A, domain 1"/>
    <property type="match status" value="1"/>
</dbReference>
<feature type="active site" description="Proton acceptor" evidence="8">
    <location>
        <position position="76"/>
    </location>
</feature>